<keyword evidence="3" id="KW-1185">Reference proteome</keyword>
<gene>
    <name evidence="2" type="ORF">SAMN05444008_108231</name>
</gene>
<evidence type="ECO:0000313" key="3">
    <source>
        <dbReference type="Proteomes" id="UP000184368"/>
    </source>
</evidence>
<name>A0A1M5C4C7_9BACT</name>
<dbReference type="EMBL" id="FQUO01000008">
    <property type="protein sequence ID" value="SHF49589.1"/>
    <property type="molecule type" value="Genomic_DNA"/>
</dbReference>
<sequence length="304" mass="34818">MKRILAFLLFVLLCREGHAQELQARLTVVATQISSNVDRKVFQTLQTSLINFLNNRKWTADTYLTQERIKCNFLLNIEQALGDNTYKASLTVQVARPVFNSAYESPLINWQDNDVVFRYVEFQPVEFNENRVQGSDPLVANLTAVMAYYVNLVLGMDADSFAPSAGEPYYRRAQNIVNNAPEGRDIVGWKTFDGIRNRFRLVDNLTDNRFNAIHEALYDYYRQGLDQFHENDENARKGILNGLNSLNRLNQEIPNSMAIQFFFGGKSNELVRIFSKATPSLKAQARELLARLDAPNTNAYNELK</sequence>
<organism evidence="2 3">
    <name type="scientific">Cnuella takakiae</name>
    <dbReference type="NCBI Taxonomy" id="1302690"/>
    <lineage>
        <taxon>Bacteria</taxon>
        <taxon>Pseudomonadati</taxon>
        <taxon>Bacteroidota</taxon>
        <taxon>Chitinophagia</taxon>
        <taxon>Chitinophagales</taxon>
        <taxon>Chitinophagaceae</taxon>
        <taxon>Cnuella</taxon>
    </lineage>
</organism>
<evidence type="ECO:0008006" key="4">
    <source>
        <dbReference type="Google" id="ProtNLM"/>
    </source>
</evidence>
<dbReference type="InterPro" id="IPR032274">
    <property type="entry name" value="DUF4835"/>
</dbReference>
<reference evidence="2 3" key="1">
    <citation type="submission" date="2016-11" db="EMBL/GenBank/DDBJ databases">
        <authorList>
            <person name="Jaros S."/>
            <person name="Januszkiewicz K."/>
            <person name="Wedrychowicz H."/>
        </authorList>
    </citation>
    <scope>NUCLEOTIDE SEQUENCE [LARGE SCALE GENOMIC DNA]</scope>
    <source>
        <strain evidence="2 3">DSM 26897</strain>
    </source>
</reference>
<dbReference type="Proteomes" id="UP000184368">
    <property type="component" value="Unassembled WGS sequence"/>
</dbReference>
<dbReference type="AlphaFoldDB" id="A0A1M5C4C7"/>
<protein>
    <recommendedName>
        <fullName evidence="4">DUF4835 domain-containing protein</fullName>
    </recommendedName>
</protein>
<feature type="signal peptide" evidence="1">
    <location>
        <begin position="1"/>
        <end position="19"/>
    </location>
</feature>
<dbReference type="RefSeq" id="WP_073043543.1">
    <property type="nucleotide sequence ID" value="NZ_FQUO01000008.1"/>
</dbReference>
<dbReference type="Pfam" id="PF16119">
    <property type="entry name" value="DUF4835"/>
    <property type="match status" value="1"/>
</dbReference>
<evidence type="ECO:0000256" key="1">
    <source>
        <dbReference type="SAM" id="SignalP"/>
    </source>
</evidence>
<keyword evidence="1" id="KW-0732">Signal</keyword>
<accession>A0A1M5C4C7</accession>
<proteinExistence type="predicted"/>
<dbReference type="STRING" id="1302690.BUE76_18395"/>
<feature type="chain" id="PRO_5012680123" description="DUF4835 domain-containing protein" evidence="1">
    <location>
        <begin position="20"/>
        <end position="304"/>
    </location>
</feature>
<evidence type="ECO:0000313" key="2">
    <source>
        <dbReference type="EMBL" id="SHF49589.1"/>
    </source>
</evidence>
<dbReference type="OrthoDB" id="9773381at2"/>